<name>A0A6C0CCX7_9ZZZZ</name>
<protein>
    <recommendedName>
        <fullName evidence="2">FCP1 homology domain-containing protein</fullName>
    </recommendedName>
</protein>
<evidence type="ECO:0000313" key="1">
    <source>
        <dbReference type="EMBL" id="QHT01539.1"/>
    </source>
</evidence>
<dbReference type="SUPFAM" id="SSF56784">
    <property type="entry name" value="HAD-like"/>
    <property type="match status" value="1"/>
</dbReference>
<dbReference type="InterPro" id="IPR036412">
    <property type="entry name" value="HAD-like_sf"/>
</dbReference>
<evidence type="ECO:0008006" key="2">
    <source>
        <dbReference type="Google" id="ProtNLM"/>
    </source>
</evidence>
<reference evidence="1" key="1">
    <citation type="journal article" date="2020" name="Nature">
        <title>Giant virus diversity and host interactions through global metagenomics.</title>
        <authorList>
            <person name="Schulz F."/>
            <person name="Roux S."/>
            <person name="Paez-Espino D."/>
            <person name="Jungbluth S."/>
            <person name="Walsh D.A."/>
            <person name="Denef V.J."/>
            <person name="McMahon K.D."/>
            <person name="Konstantinidis K.T."/>
            <person name="Eloe-Fadrosh E.A."/>
            <person name="Kyrpides N.C."/>
            <person name="Woyke T."/>
        </authorList>
    </citation>
    <scope>NUCLEOTIDE SEQUENCE</scope>
    <source>
        <strain evidence="1">GVMAG-M-3300020192-26</strain>
    </source>
</reference>
<organism evidence="1">
    <name type="scientific">viral metagenome</name>
    <dbReference type="NCBI Taxonomy" id="1070528"/>
    <lineage>
        <taxon>unclassified sequences</taxon>
        <taxon>metagenomes</taxon>
        <taxon>organismal metagenomes</taxon>
    </lineage>
</organism>
<dbReference type="EMBL" id="MN739376">
    <property type="protein sequence ID" value="QHT01539.1"/>
    <property type="molecule type" value="Genomic_DNA"/>
</dbReference>
<accession>A0A6C0CCX7</accession>
<dbReference type="AlphaFoldDB" id="A0A6C0CCX7"/>
<sequence>MNKVNKLLIFDFDSTLSKDNLFFIYGSDVRNLDTFYKNDENRRIFQLKHFNQFDKMRALFSILVKKYNFRICVASFGYKHMIDKFIELSFGYDLIRKDDIVGTNGISVNPNDKSKSSVDPRYAVSFPFCHNESGICKNHIIVHFMKKYGTKDVIFFDDDRKNIVQAEYVCDSVWVSPQGSLNVGKVIDSVNGTLLRHTV</sequence>
<proteinExistence type="predicted"/>